<keyword evidence="4" id="KW-0285">Flavoprotein</keyword>
<dbReference type="SUPFAM" id="SSF51905">
    <property type="entry name" value="FAD/NAD(P)-binding domain"/>
    <property type="match status" value="1"/>
</dbReference>
<dbReference type="InterPro" id="IPR051793">
    <property type="entry name" value="NADH:flavin_oxidoreductase"/>
</dbReference>
<dbReference type="CDD" id="cd02803">
    <property type="entry name" value="OYE_like_FMN_family"/>
    <property type="match status" value="1"/>
</dbReference>
<dbReference type="PANTHER" id="PTHR42917:SF2">
    <property type="entry name" value="2,4-DIENOYL-COA REDUCTASE [(2E)-ENOYL-COA-PRODUCING]"/>
    <property type="match status" value="1"/>
</dbReference>
<evidence type="ECO:0000256" key="5">
    <source>
        <dbReference type="ARBA" id="ARBA00022643"/>
    </source>
</evidence>
<proteinExistence type="inferred from homology"/>
<dbReference type="InterPro" id="IPR001155">
    <property type="entry name" value="OxRdtase_FMN_N"/>
</dbReference>
<keyword evidence="5" id="KW-0288">FMN</keyword>
<evidence type="ECO:0000256" key="3">
    <source>
        <dbReference type="ARBA" id="ARBA00011048"/>
    </source>
</evidence>
<dbReference type="GO" id="GO:0046872">
    <property type="term" value="F:metal ion binding"/>
    <property type="evidence" value="ECO:0007669"/>
    <property type="project" value="UniProtKB-KW"/>
</dbReference>
<evidence type="ECO:0000259" key="10">
    <source>
        <dbReference type="Pfam" id="PF00724"/>
    </source>
</evidence>
<dbReference type="InterPro" id="IPR013785">
    <property type="entry name" value="Aldolase_TIM"/>
</dbReference>
<dbReference type="GO" id="GO:0016491">
    <property type="term" value="F:oxidoreductase activity"/>
    <property type="evidence" value="ECO:0007669"/>
    <property type="project" value="UniProtKB-KW"/>
</dbReference>
<dbReference type="SUPFAM" id="SSF51395">
    <property type="entry name" value="FMN-linked oxidoreductases"/>
    <property type="match status" value="1"/>
</dbReference>
<accession>A0A6J7NUN3</accession>
<gene>
    <name evidence="12" type="ORF">UFOPK3974_01124</name>
</gene>
<evidence type="ECO:0000256" key="1">
    <source>
        <dbReference type="ARBA" id="ARBA00001917"/>
    </source>
</evidence>
<dbReference type="AlphaFoldDB" id="A0A6J7NUN3"/>
<feature type="domain" description="FAD/NAD(P)-binding" evidence="11">
    <location>
        <begin position="410"/>
        <end position="634"/>
    </location>
</feature>
<dbReference type="EMBL" id="CAFBOR010000164">
    <property type="protein sequence ID" value="CAB4994423.1"/>
    <property type="molecule type" value="Genomic_DNA"/>
</dbReference>
<protein>
    <submittedName>
        <fullName evidence="12">Unannotated protein</fullName>
    </submittedName>
</protein>
<evidence type="ECO:0000256" key="4">
    <source>
        <dbReference type="ARBA" id="ARBA00022630"/>
    </source>
</evidence>
<keyword evidence="8" id="KW-0408">Iron</keyword>
<evidence type="ECO:0000256" key="7">
    <source>
        <dbReference type="ARBA" id="ARBA00023002"/>
    </source>
</evidence>
<dbReference type="GO" id="GO:0051536">
    <property type="term" value="F:iron-sulfur cluster binding"/>
    <property type="evidence" value="ECO:0007669"/>
    <property type="project" value="UniProtKB-KW"/>
</dbReference>
<comment type="similarity">
    <text evidence="3">In the N-terminal section; belongs to the NADH:flavin oxidoreductase/NADH oxidase family.</text>
</comment>
<dbReference type="GO" id="GO:0010181">
    <property type="term" value="F:FMN binding"/>
    <property type="evidence" value="ECO:0007669"/>
    <property type="project" value="InterPro"/>
</dbReference>
<name>A0A6J7NUN3_9ZZZZ</name>
<evidence type="ECO:0000313" key="12">
    <source>
        <dbReference type="EMBL" id="CAB4994423.1"/>
    </source>
</evidence>
<dbReference type="Pfam" id="PF07992">
    <property type="entry name" value="Pyr_redox_2"/>
    <property type="match status" value="1"/>
</dbReference>
<dbReference type="InterPro" id="IPR023753">
    <property type="entry name" value="FAD/NAD-binding_dom"/>
</dbReference>
<organism evidence="12">
    <name type="scientific">freshwater metagenome</name>
    <dbReference type="NCBI Taxonomy" id="449393"/>
    <lineage>
        <taxon>unclassified sequences</taxon>
        <taxon>metagenomes</taxon>
        <taxon>ecological metagenomes</taxon>
    </lineage>
</organism>
<dbReference type="Gene3D" id="3.40.50.720">
    <property type="entry name" value="NAD(P)-binding Rossmann-like Domain"/>
    <property type="match status" value="1"/>
</dbReference>
<keyword evidence="7" id="KW-0560">Oxidoreductase</keyword>
<comment type="cofactor">
    <cofactor evidence="1">
        <name>FMN</name>
        <dbReference type="ChEBI" id="CHEBI:58210"/>
    </cofactor>
</comment>
<evidence type="ECO:0000256" key="6">
    <source>
        <dbReference type="ARBA" id="ARBA00022723"/>
    </source>
</evidence>
<evidence type="ECO:0000259" key="11">
    <source>
        <dbReference type="Pfam" id="PF07992"/>
    </source>
</evidence>
<evidence type="ECO:0000256" key="2">
    <source>
        <dbReference type="ARBA" id="ARBA00001966"/>
    </source>
</evidence>
<dbReference type="PANTHER" id="PTHR42917">
    <property type="entry name" value="2,4-DIENOYL-COA REDUCTASE"/>
    <property type="match status" value="1"/>
</dbReference>
<dbReference type="Pfam" id="PF00724">
    <property type="entry name" value="Oxidored_FMN"/>
    <property type="match status" value="1"/>
</dbReference>
<dbReference type="Gene3D" id="3.50.50.60">
    <property type="entry name" value="FAD/NAD(P)-binding domain"/>
    <property type="match status" value="1"/>
</dbReference>
<dbReference type="Gene3D" id="3.20.20.70">
    <property type="entry name" value="Aldolase class I"/>
    <property type="match status" value="1"/>
</dbReference>
<comment type="cofactor">
    <cofactor evidence="2">
        <name>[4Fe-4S] cluster</name>
        <dbReference type="ChEBI" id="CHEBI:49883"/>
    </cofactor>
</comment>
<keyword evidence="9" id="KW-0411">Iron-sulfur</keyword>
<feature type="domain" description="NADH:flavin oxidoreductase/NADH oxidase N-terminal" evidence="10">
    <location>
        <begin position="3"/>
        <end position="361"/>
    </location>
</feature>
<reference evidence="12" key="1">
    <citation type="submission" date="2020-05" db="EMBL/GenBank/DDBJ databases">
        <authorList>
            <person name="Chiriac C."/>
            <person name="Salcher M."/>
            <person name="Ghai R."/>
            <person name="Kavagutti S V."/>
        </authorList>
    </citation>
    <scope>NUCLEOTIDE SEQUENCE</scope>
</reference>
<keyword evidence="6" id="KW-0479">Metal-binding</keyword>
<evidence type="ECO:0000256" key="8">
    <source>
        <dbReference type="ARBA" id="ARBA00023004"/>
    </source>
</evidence>
<evidence type="ECO:0000256" key="9">
    <source>
        <dbReference type="ARBA" id="ARBA00023014"/>
    </source>
</evidence>
<dbReference type="InterPro" id="IPR036188">
    <property type="entry name" value="FAD/NAD-bd_sf"/>
</dbReference>
<sequence length="669" mass="71509">MAPGQIAGLSLRNRILMAPMGDALANSDGTVSDRQLDYYEARARGGAALIIVGSVAVAYPGGAFSADQTALHTDEHIAGIAELALRVQRHGARLALQLTHGGPQSLYAIETGNPLLMPAPPTYKGPDRISRTLSPQEQFAMSAPFQQPTSRVDIHIATEEELFLAIEAFAAAAERAKRAGVDGVEIHGGHGYLLDSFRSPSTNTRDDEWGGTRDKRDRLLLETIRSVRSRVGAHYPMWCRFNSVEHHREPHETIEDALYLATNLIEAGVDALHVSAYSDPSIATGITDAHTPHKPGALLAAAAAVRAHIKEAVPIITVGNLDDELAENALATGAADFVAMGRRLLADPELPNKLRDGIPDQVRPCIYQYRCIGNIFLNTHVACIANPLTAREGEAAPELSTSLSTQNPERILIIGAGPAGLDAAWRLASRGHFVTVQDAATRLGGRLALAALADEHLSKMLNYLIGQVSRSNAELRLGRPASAPDLEGFDRVVLATGADWSRPDIPGAENGNVLTLDDLTPWASGELRLPDGPVVILGGGKAGLTLARMARSRRHEVTVIEETQVFAIELGLPGRFRWIADLEASGVTLLSEHRATSINQGSVTALDTDGAVVEIQCATAISAIPITPRNDLLEMLFDSGATVEVIGDARALDRLEGAFRDAESLSNRL</sequence>
<dbReference type="PRINTS" id="PR00368">
    <property type="entry name" value="FADPNR"/>
</dbReference>